<sequence>MTSVFLVGAHGKVGRLLVPKLINQGLTVSAGLRDLAQASVLPDSPLVIPQHFDLTALPETIAHQFKQSGADTIVFSAGSGGNTGDDQTLIVDLDGAIKTMEAAQVAGITRYIMVSSAASNQRELWDKTGIKPYMIAKYYADKALIQTDLDYTIVRPGPLTDSQGTGNIKLVSKNAALTDLSIPRDDVAAVIAAIINNRNTFRKSYTLGGGTISIKDAFKI</sequence>
<dbReference type="Pfam" id="PF13460">
    <property type="entry name" value="NAD_binding_10"/>
    <property type="match status" value="1"/>
</dbReference>
<dbReference type="OrthoDB" id="9785372at2"/>
<dbReference type="PANTHER" id="PTHR15020:SF50">
    <property type="entry name" value="UPF0659 PROTEIN YMR090W"/>
    <property type="match status" value="1"/>
</dbReference>
<keyword evidence="3" id="KW-1185">Reference proteome</keyword>
<evidence type="ECO:0000313" key="2">
    <source>
        <dbReference type="EMBL" id="KRL96985.1"/>
    </source>
</evidence>
<protein>
    <recommendedName>
        <fullName evidence="1">NAD(P)-binding domain-containing protein</fullName>
    </recommendedName>
</protein>
<feature type="domain" description="NAD(P)-binding" evidence="1">
    <location>
        <begin position="8"/>
        <end position="197"/>
    </location>
</feature>
<dbReference type="RefSeq" id="WP_056961806.1">
    <property type="nucleotide sequence ID" value="NZ_AZFQ01000054.1"/>
</dbReference>
<dbReference type="GeneID" id="98309156"/>
<dbReference type="CDD" id="cd05243">
    <property type="entry name" value="SDR_a5"/>
    <property type="match status" value="1"/>
</dbReference>
<proteinExistence type="predicted"/>
<organism evidence="2 3">
    <name type="scientific">Liquorilactobacillus satsumensis DSM 16230 = JCM 12392</name>
    <dbReference type="NCBI Taxonomy" id="1423801"/>
    <lineage>
        <taxon>Bacteria</taxon>
        <taxon>Bacillati</taxon>
        <taxon>Bacillota</taxon>
        <taxon>Bacilli</taxon>
        <taxon>Lactobacillales</taxon>
        <taxon>Lactobacillaceae</taxon>
        <taxon>Liquorilactobacillus</taxon>
    </lineage>
</organism>
<dbReference type="SUPFAM" id="SSF51735">
    <property type="entry name" value="NAD(P)-binding Rossmann-fold domains"/>
    <property type="match status" value="1"/>
</dbReference>
<dbReference type="Gene3D" id="3.40.50.720">
    <property type="entry name" value="NAD(P)-binding Rossmann-like Domain"/>
    <property type="match status" value="1"/>
</dbReference>
<gene>
    <name evidence="2" type="ORF">FD50_GL001930</name>
</gene>
<dbReference type="AlphaFoldDB" id="A0A0R1UUX3"/>
<dbReference type="PANTHER" id="PTHR15020">
    <property type="entry name" value="FLAVIN REDUCTASE-RELATED"/>
    <property type="match status" value="1"/>
</dbReference>
<dbReference type="PATRIC" id="fig|1423801.4.peg.1972"/>
<reference evidence="2 3" key="1">
    <citation type="journal article" date="2015" name="Genome Announc.">
        <title>Expanding the biotechnology potential of lactobacilli through comparative genomics of 213 strains and associated genera.</title>
        <authorList>
            <person name="Sun Z."/>
            <person name="Harris H.M."/>
            <person name="McCann A."/>
            <person name="Guo C."/>
            <person name="Argimon S."/>
            <person name="Zhang W."/>
            <person name="Yang X."/>
            <person name="Jeffery I.B."/>
            <person name="Cooney J.C."/>
            <person name="Kagawa T.F."/>
            <person name="Liu W."/>
            <person name="Song Y."/>
            <person name="Salvetti E."/>
            <person name="Wrobel A."/>
            <person name="Rasinkangas P."/>
            <person name="Parkhill J."/>
            <person name="Rea M.C."/>
            <person name="O'Sullivan O."/>
            <person name="Ritari J."/>
            <person name="Douillard F.P."/>
            <person name="Paul Ross R."/>
            <person name="Yang R."/>
            <person name="Briner A.E."/>
            <person name="Felis G.E."/>
            <person name="de Vos W.M."/>
            <person name="Barrangou R."/>
            <person name="Klaenhammer T.R."/>
            <person name="Caufield P.W."/>
            <person name="Cui Y."/>
            <person name="Zhang H."/>
            <person name="O'Toole P.W."/>
        </authorList>
    </citation>
    <scope>NUCLEOTIDE SEQUENCE [LARGE SCALE GENOMIC DNA]</scope>
    <source>
        <strain evidence="2 3">DSM 16230</strain>
    </source>
</reference>
<name>A0A0R1UUX3_9LACO</name>
<accession>A0A0R1UUX3</accession>
<dbReference type="Proteomes" id="UP000051166">
    <property type="component" value="Unassembled WGS sequence"/>
</dbReference>
<dbReference type="InterPro" id="IPR036291">
    <property type="entry name" value="NAD(P)-bd_dom_sf"/>
</dbReference>
<dbReference type="EMBL" id="AZFQ01000054">
    <property type="protein sequence ID" value="KRL96985.1"/>
    <property type="molecule type" value="Genomic_DNA"/>
</dbReference>
<dbReference type="STRING" id="1423801.FD50_GL001930"/>
<dbReference type="InterPro" id="IPR016040">
    <property type="entry name" value="NAD(P)-bd_dom"/>
</dbReference>
<evidence type="ECO:0000259" key="1">
    <source>
        <dbReference type="Pfam" id="PF13460"/>
    </source>
</evidence>
<evidence type="ECO:0000313" key="3">
    <source>
        <dbReference type="Proteomes" id="UP000051166"/>
    </source>
</evidence>
<comment type="caution">
    <text evidence="2">The sequence shown here is derived from an EMBL/GenBank/DDBJ whole genome shotgun (WGS) entry which is preliminary data.</text>
</comment>